<dbReference type="AlphaFoldDB" id="A0A812QRG1"/>
<reference evidence="2" key="1">
    <citation type="submission" date="2021-02" db="EMBL/GenBank/DDBJ databases">
        <authorList>
            <person name="Dougan E. K."/>
            <person name="Rhodes N."/>
            <person name="Thang M."/>
            <person name="Chan C."/>
        </authorList>
    </citation>
    <scope>NUCLEOTIDE SEQUENCE</scope>
</reference>
<dbReference type="EMBL" id="CAJNDS010002263">
    <property type="protein sequence ID" value="CAE7399818.1"/>
    <property type="molecule type" value="Genomic_DNA"/>
</dbReference>
<comment type="caution">
    <text evidence="2">The sequence shown here is derived from an EMBL/GenBank/DDBJ whole genome shotgun (WGS) entry which is preliminary data.</text>
</comment>
<keyword evidence="3" id="KW-1185">Reference proteome</keyword>
<feature type="compositionally biased region" description="Basic and acidic residues" evidence="1">
    <location>
        <begin position="379"/>
        <end position="394"/>
    </location>
</feature>
<dbReference type="OrthoDB" id="444028at2759"/>
<gene>
    <name evidence="2" type="ORF">SNAT2548_LOCUS21767</name>
</gene>
<dbReference type="Proteomes" id="UP000604046">
    <property type="component" value="Unassembled WGS sequence"/>
</dbReference>
<organism evidence="2 3">
    <name type="scientific">Symbiodinium natans</name>
    <dbReference type="NCBI Taxonomy" id="878477"/>
    <lineage>
        <taxon>Eukaryota</taxon>
        <taxon>Sar</taxon>
        <taxon>Alveolata</taxon>
        <taxon>Dinophyceae</taxon>
        <taxon>Suessiales</taxon>
        <taxon>Symbiodiniaceae</taxon>
        <taxon>Symbiodinium</taxon>
    </lineage>
</organism>
<dbReference type="CDD" id="cd05162">
    <property type="entry name" value="PWWP"/>
    <property type="match status" value="1"/>
</dbReference>
<feature type="region of interest" description="Disordered" evidence="1">
    <location>
        <begin position="323"/>
        <end position="460"/>
    </location>
</feature>
<dbReference type="Gene3D" id="2.30.30.140">
    <property type="match status" value="1"/>
</dbReference>
<evidence type="ECO:0000256" key="1">
    <source>
        <dbReference type="SAM" id="MobiDB-lite"/>
    </source>
</evidence>
<evidence type="ECO:0000313" key="2">
    <source>
        <dbReference type="EMBL" id="CAE7399818.1"/>
    </source>
</evidence>
<sequence length="580" mass="63737">MDRRGLRPLRARAEKDSLQNLCKQPPARTVWPWQDDLSQEGPRLRGQRQASRKVKWCLPEVCEDPIQESPAKCRKIEEPAQPMVAMKAKEEVMHGRLRWDEKDRRFLFAFKLADGKSVNFQTTCKAAGSKEAAERICRLCQEKFQTGASKSEVSAYRDELYKEACKADTPIKLEAQGEKNEGWPTEEPTKIKDCKGLGAHLFWCFAMEVLAGSTGPLPARRLQATLPRKVVWRAFRGAKHVLGAKADWEGIRAVWATQWWAQEHLPGVKRALASRGSRLHLADVAQLLAQFEATVRKERSSQAPTQGQMWALAAPGGQADATLAKPAATASGHAVPEAEADTKVGATAKSAGRQVVEDKGKKIKDRRGQAAEPPAAEATESKAKPKAPKEEQKGKAPPVAISTCKAAKAAQSKTKAKESADKVTVRTGKRASGKASTSIKDEDEQNNKVPRLRQKPEASEPPAVRCGVCGVAMESAGSCRDCTSMLSEKFALRYVVGDRVWCSGYGPRWPAKVEVIAFDNAEDTEPYCVSFYAEKTSAWVSEAKLMPWASTKPSRPAKRWHRRFNAALAAAEADSEPSGK</sequence>
<dbReference type="SUPFAM" id="SSF63748">
    <property type="entry name" value="Tudor/PWWP/MBT"/>
    <property type="match status" value="1"/>
</dbReference>
<protein>
    <recommendedName>
        <fullName evidence="4">PWWP domain-containing protein</fullName>
    </recommendedName>
</protein>
<evidence type="ECO:0008006" key="4">
    <source>
        <dbReference type="Google" id="ProtNLM"/>
    </source>
</evidence>
<proteinExistence type="predicted"/>
<evidence type="ECO:0000313" key="3">
    <source>
        <dbReference type="Proteomes" id="UP000604046"/>
    </source>
</evidence>
<feature type="compositionally biased region" description="Basic and acidic residues" evidence="1">
    <location>
        <begin position="415"/>
        <end position="424"/>
    </location>
</feature>
<accession>A0A812QRG1</accession>
<name>A0A812QRG1_9DINO</name>